<feature type="region of interest" description="Disordered" evidence="1">
    <location>
        <begin position="23"/>
        <end position="56"/>
    </location>
</feature>
<protein>
    <submittedName>
        <fullName evidence="2">Uncharacterized protein</fullName>
    </submittedName>
</protein>
<dbReference type="OrthoDB" id="10404290at2759"/>
<evidence type="ECO:0000313" key="3">
    <source>
        <dbReference type="Proteomes" id="UP000234254"/>
    </source>
</evidence>
<evidence type="ECO:0000313" key="2">
    <source>
        <dbReference type="EMBL" id="PKY07340.1"/>
    </source>
</evidence>
<dbReference type="GeneID" id="36549288"/>
<proteinExistence type="predicted"/>
<dbReference type="AlphaFoldDB" id="A0A2I1DBU8"/>
<dbReference type="Proteomes" id="UP000234254">
    <property type="component" value="Unassembled WGS sequence"/>
</dbReference>
<accession>A0A2I1DBU8</accession>
<sequence length="270" mass="28604">MSNEPGVVADCGRSPNCILNTTPNRTGFVEPPSNHDSSHHHPGLSSQNYGASAWSSSTTAQPTLSLAPIGFDRQMPMMPYFGEATMGPLGGPLTATPLRTQQQQHYMPLNSDVNMRSHNPGGISHPTLLPNGPTETPAGARNVPQHSRQPVTDPVRSESGNPPSHDDRSCSLPAGNFLHLAVYADFDAATARSHSISDAHGLAVLTEDRSPAKGTLNVTESSALIMEEGELCGRQFHSRTNRDCGTVMWGSGSTENSTIGTALLPGHSSH</sequence>
<organism evidence="2 3">
    <name type="scientific">Aspergillus campestris (strain IBT 28561)</name>
    <dbReference type="NCBI Taxonomy" id="1392248"/>
    <lineage>
        <taxon>Eukaryota</taxon>
        <taxon>Fungi</taxon>
        <taxon>Dikarya</taxon>
        <taxon>Ascomycota</taxon>
        <taxon>Pezizomycotina</taxon>
        <taxon>Eurotiomycetes</taxon>
        <taxon>Eurotiomycetidae</taxon>
        <taxon>Eurotiales</taxon>
        <taxon>Aspergillaceae</taxon>
        <taxon>Aspergillus</taxon>
        <taxon>Aspergillus subgen. Circumdati</taxon>
    </lineage>
</organism>
<feature type="region of interest" description="Disordered" evidence="1">
    <location>
        <begin position="113"/>
        <end position="170"/>
    </location>
</feature>
<keyword evidence="3" id="KW-1185">Reference proteome</keyword>
<gene>
    <name evidence="2" type="ORF">P168DRAFT_338316</name>
</gene>
<reference evidence="2" key="1">
    <citation type="submission" date="2016-12" db="EMBL/GenBank/DDBJ databases">
        <title>The genomes of Aspergillus section Nigri reveals drivers in fungal speciation.</title>
        <authorList>
            <consortium name="DOE Joint Genome Institute"/>
            <person name="Vesth T.C."/>
            <person name="Nybo J."/>
            <person name="Theobald S."/>
            <person name="Brandl J."/>
            <person name="Frisvad J.C."/>
            <person name="Nielsen K.F."/>
            <person name="Lyhne E.K."/>
            <person name="Kogle M.E."/>
            <person name="Kuo A."/>
            <person name="Riley R."/>
            <person name="Clum A."/>
            <person name="Nolan M."/>
            <person name="Lipzen A."/>
            <person name="Salamov A."/>
            <person name="Henrissat B."/>
            <person name="Wiebenga A."/>
            <person name="De vries R.P."/>
            <person name="Grigoriev I.V."/>
            <person name="Mortensen U.H."/>
            <person name="Andersen M.R."/>
            <person name="Baker S.E."/>
        </authorList>
    </citation>
    <scope>NUCLEOTIDE SEQUENCE</scope>
    <source>
        <strain evidence="2">IBT 28561</strain>
    </source>
</reference>
<evidence type="ECO:0000256" key="1">
    <source>
        <dbReference type="SAM" id="MobiDB-lite"/>
    </source>
</evidence>
<feature type="compositionally biased region" description="Polar residues" evidence="1">
    <location>
        <begin position="44"/>
        <end position="56"/>
    </location>
</feature>
<name>A0A2I1DBU8_ASPC2</name>
<dbReference type="VEuPathDB" id="FungiDB:P168DRAFT_338316"/>
<dbReference type="RefSeq" id="XP_024695934.1">
    <property type="nucleotide sequence ID" value="XM_024841761.1"/>
</dbReference>
<dbReference type="EMBL" id="MSFM01000002">
    <property type="protein sequence ID" value="PKY07340.1"/>
    <property type="molecule type" value="Genomic_DNA"/>
</dbReference>
<comment type="caution">
    <text evidence="2">The sequence shown here is derived from an EMBL/GenBank/DDBJ whole genome shotgun (WGS) entry which is preliminary data.</text>
</comment>